<comment type="caution">
    <text evidence="2">The sequence shown here is derived from an EMBL/GenBank/DDBJ whole genome shotgun (WGS) entry which is preliminary data.</text>
</comment>
<dbReference type="EMBL" id="JACI01000001">
    <property type="protein sequence ID" value="OAQ15795.1"/>
    <property type="molecule type" value="Genomic_DNA"/>
</dbReference>
<keyword evidence="1" id="KW-0472">Membrane</keyword>
<feature type="transmembrane region" description="Helical" evidence="1">
    <location>
        <begin position="53"/>
        <end position="70"/>
    </location>
</feature>
<keyword evidence="1" id="KW-1133">Transmembrane helix</keyword>
<protein>
    <submittedName>
        <fullName evidence="2">Uncharacterized protein</fullName>
    </submittedName>
</protein>
<keyword evidence="1" id="KW-0812">Transmembrane</keyword>
<feature type="transmembrane region" description="Helical" evidence="1">
    <location>
        <begin position="7"/>
        <end position="33"/>
    </location>
</feature>
<dbReference type="AlphaFoldDB" id="A0A179D0V0"/>
<evidence type="ECO:0000313" key="2">
    <source>
        <dbReference type="EMBL" id="OAQ15795.1"/>
    </source>
</evidence>
<proteinExistence type="predicted"/>
<accession>A0A179D0V0</accession>
<sequence length="72" mass="8315">MIRNVIAVLIIILMSYILCFFAFAIIFAALEFIPFGGDINEYLLDLKEIAERSVIFSIVVGIRYFLLIFCKF</sequence>
<dbReference type="Proteomes" id="UP000078358">
    <property type="component" value="Unassembled WGS sequence"/>
</dbReference>
<organism evidence="2 3">
    <name type="scientific">Bibersteinia trehalosi Y31</name>
    <dbReference type="NCBI Taxonomy" id="1261658"/>
    <lineage>
        <taxon>Bacteria</taxon>
        <taxon>Pseudomonadati</taxon>
        <taxon>Pseudomonadota</taxon>
        <taxon>Gammaproteobacteria</taxon>
        <taxon>Pasteurellales</taxon>
        <taxon>Pasteurellaceae</taxon>
        <taxon>Bibersteinia</taxon>
    </lineage>
</organism>
<reference evidence="2 3" key="1">
    <citation type="submission" date="2014-01" db="EMBL/GenBank/DDBJ databases">
        <authorList>
            <person name="Zuccon D."/>
        </authorList>
    </citation>
    <scope>NUCLEOTIDE SEQUENCE [LARGE SCALE GENOMIC DNA]</scope>
    <source>
        <strain evidence="2 3">Y31</strain>
    </source>
</reference>
<evidence type="ECO:0000256" key="1">
    <source>
        <dbReference type="SAM" id="Phobius"/>
    </source>
</evidence>
<gene>
    <name evidence="2" type="ORF">F480_01515</name>
</gene>
<name>A0A179D0V0_BIBTR</name>
<dbReference type="PATRIC" id="fig|1261658.3.peg.308"/>
<evidence type="ECO:0000313" key="3">
    <source>
        <dbReference type="Proteomes" id="UP000078358"/>
    </source>
</evidence>